<evidence type="ECO:0000313" key="1">
    <source>
        <dbReference type="EMBL" id="GBP50437.1"/>
    </source>
</evidence>
<accession>A0A4C1WJU4</accession>
<name>A0A4C1WJU4_EUMVA</name>
<dbReference type="Proteomes" id="UP000299102">
    <property type="component" value="Unassembled WGS sequence"/>
</dbReference>
<proteinExistence type="predicted"/>
<evidence type="ECO:0000313" key="2">
    <source>
        <dbReference type="Proteomes" id="UP000299102"/>
    </source>
</evidence>
<dbReference type="AlphaFoldDB" id="A0A4C1WJU4"/>
<sequence>MFAAVGREGAERVFRNPHTEQSVGRLEIGPKTHLVDRHVYKAPSRARGSGRGGVYFVVTSQGPWPAVLAYRQAVLRAVTVSSVFHPYSGMYFVVAQTTYMDAVW</sequence>
<reference evidence="1 2" key="1">
    <citation type="journal article" date="2019" name="Commun. Biol.">
        <title>The bagworm genome reveals a unique fibroin gene that provides high tensile strength.</title>
        <authorList>
            <person name="Kono N."/>
            <person name="Nakamura H."/>
            <person name="Ohtoshi R."/>
            <person name="Tomita M."/>
            <person name="Numata K."/>
            <person name="Arakawa K."/>
        </authorList>
    </citation>
    <scope>NUCLEOTIDE SEQUENCE [LARGE SCALE GENOMIC DNA]</scope>
</reference>
<comment type="caution">
    <text evidence="1">The sequence shown here is derived from an EMBL/GenBank/DDBJ whole genome shotgun (WGS) entry which is preliminary data.</text>
</comment>
<gene>
    <name evidence="1" type="ORF">EVAR_96673_1</name>
</gene>
<organism evidence="1 2">
    <name type="scientific">Eumeta variegata</name>
    <name type="common">Bagworm moth</name>
    <name type="synonym">Eumeta japonica</name>
    <dbReference type="NCBI Taxonomy" id="151549"/>
    <lineage>
        <taxon>Eukaryota</taxon>
        <taxon>Metazoa</taxon>
        <taxon>Ecdysozoa</taxon>
        <taxon>Arthropoda</taxon>
        <taxon>Hexapoda</taxon>
        <taxon>Insecta</taxon>
        <taxon>Pterygota</taxon>
        <taxon>Neoptera</taxon>
        <taxon>Endopterygota</taxon>
        <taxon>Lepidoptera</taxon>
        <taxon>Glossata</taxon>
        <taxon>Ditrysia</taxon>
        <taxon>Tineoidea</taxon>
        <taxon>Psychidae</taxon>
        <taxon>Oiketicinae</taxon>
        <taxon>Eumeta</taxon>
    </lineage>
</organism>
<protein>
    <submittedName>
        <fullName evidence="1">Uncharacterized protein</fullName>
    </submittedName>
</protein>
<dbReference type="EMBL" id="BGZK01000566">
    <property type="protein sequence ID" value="GBP50437.1"/>
    <property type="molecule type" value="Genomic_DNA"/>
</dbReference>
<keyword evidence="2" id="KW-1185">Reference proteome</keyword>